<dbReference type="Gene3D" id="3.90.25.10">
    <property type="entry name" value="UDP-galactose 4-epimerase, domain 1"/>
    <property type="match status" value="1"/>
</dbReference>
<dbReference type="AlphaFoldDB" id="A0A1B9E3P7"/>
<comment type="function">
    <text evidence="6">Catalyzes the reduction of dTDP-6-deoxy-L-lyxo-4-hexulose to yield dTDP-L-rhamnose.</text>
</comment>
<proteinExistence type="inferred from homology"/>
<dbReference type="STRING" id="1763534.GCA_001831475_01089"/>
<feature type="domain" description="RmlD-like substrate binding" evidence="7">
    <location>
        <begin position="3"/>
        <end position="281"/>
    </location>
</feature>
<evidence type="ECO:0000256" key="3">
    <source>
        <dbReference type="ARBA" id="ARBA00012929"/>
    </source>
</evidence>
<evidence type="ECO:0000256" key="2">
    <source>
        <dbReference type="ARBA" id="ARBA00010944"/>
    </source>
</evidence>
<evidence type="ECO:0000259" key="7">
    <source>
        <dbReference type="Pfam" id="PF04321"/>
    </source>
</evidence>
<protein>
    <recommendedName>
        <fullName evidence="4 6">dTDP-4-dehydrorhamnose reductase</fullName>
        <ecNumber evidence="3 6">1.1.1.133</ecNumber>
    </recommendedName>
</protein>
<dbReference type="GO" id="GO:0005829">
    <property type="term" value="C:cytosol"/>
    <property type="evidence" value="ECO:0007669"/>
    <property type="project" value="TreeGrafter"/>
</dbReference>
<dbReference type="OrthoDB" id="9803892at2"/>
<dbReference type="UniPathway" id="UPA00124"/>
<dbReference type="EMBL" id="LVEP01000022">
    <property type="protein sequence ID" value="OCB76559.1"/>
    <property type="molecule type" value="Genomic_DNA"/>
</dbReference>
<dbReference type="GO" id="GO:0008831">
    <property type="term" value="F:dTDP-4-dehydrorhamnose reductase activity"/>
    <property type="evidence" value="ECO:0007669"/>
    <property type="project" value="UniProtKB-EC"/>
</dbReference>
<dbReference type="Proteomes" id="UP000093510">
    <property type="component" value="Unassembled WGS sequence"/>
</dbReference>
<comment type="caution">
    <text evidence="8">The sequence shown here is derived from an EMBL/GenBank/DDBJ whole genome shotgun (WGS) entry which is preliminary data.</text>
</comment>
<evidence type="ECO:0000256" key="5">
    <source>
        <dbReference type="ARBA" id="ARBA00048200"/>
    </source>
</evidence>
<name>A0A1B9E3P7_9FLAO</name>
<sequence>MKKILVTGATGQLGRELQLLSGAYTQYQWVFADRATITLDNLPLLERQLATIQPNIVINCGAFTAVDKAESQQQLADTVNHLAVGVLAAWTTTHGAQMLHVSTDYVFDGNAASARTEEAQTNPINVYGATKLLGEQLCLQNNPEAIILRTSWVYSSFGNNFVKTMSALMQERDSLNVVQDQIGSPTYAADLAQAIVDILTGPKWVAGIYNFSNQGEVSWYEFALAIQQIGGFSCKITGIPSSAYPTPAKRPFYSLLDKTKIAHTFGVAVPHYKESLKKAMALIEAKK</sequence>
<comment type="pathway">
    <text evidence="1 6">Carbohydrate biosynthesis; dTDP-L-rhamnose biosynthesis.</text>
</comment>
<dbReference type="InterPro" id="IPR005913">
    <property type="entry name" value="dTDP_dehydrorham_reduct"/>
</dbReference>
<dbReference type="Pfam" id="PF04321">
    <property type="entry name" value="RmlD_sub_bind"/>
    <property type="match status" value="1"/>
</dbReference>
<dbReference type="InterPro" id="IPR036291">
    <property type="entry name" value="NAD(P)-bd_dom_sf"/>
</dbReference>
<dbReference type="CDD" id="cd05254">
    <property type="entry name" value="dTDP_HR_like_SDR_e"/>
    <property type="match status" value="1"/>
</dbReference>
<dbReference type="EC" id="1.1.1.133" evidence="3 6"/>
<evidence type="ECO:0000256" key="4">
    <source>
        <dbReference type="ARBA" id="ARBA00017099"/>
    </source>
</evidence>
<keyword evidence="6" id="KW-0560">Oxidoreductase</keyword>
<dbReference type="GO" id="GO:0019305">
    <property type="term" value="P:dTDP-rhamnose biosynthetic process"/>
    <property type="evidence" value="ECO:0007669"/>
    <property type="project" value="UniProtKB-UniPathway"/>
</dbReference>
<comment type="catalytic activity">
    <reaction evidence="5">
        <text>dTDP-beta-L-rhamnose + NADP(+) = dTDP-4-dehydro-beta-L-rhamnose + NADPH + H(+)</text>
        <dbReference type="Rhea" id="RHEA:21796"/>
        <dbReference type="ChEBI" id="CHEBI:15378"/>
        <dbReference type="ChEBI" id="CHEBI:57510"/>
        <dbReference type="ChEBI" id="CHEBI:57783"/>
        <dbReference type="ChEBI" id="CHEBI:58349"/>
        <dbReference type="ChEBI" id="CHEBI:62830"/>
        <dbReference type="EC" id="1.1.1.133"/>
    </reaction>
</comment>
<dbReference type="InterPro" id="IPR029903">
    <property type="entry name" value="RmlD-like-bd"/>
</dbReference>
<dbReference type="PANTHER" id="PTHR10491:SF4">
    <property type="entry name" value="METHIONINE ADENOSYLTRANSFERASE 2 SUBUNIT BETA"/>
    <property type="match status" value="1"/>
</dbReference>
<organism evidence="8 9">
    <name type="scientific">Flavobacterium crassostreae</name>
    <dbReference type="NCBI Taxonomy" id="1763534"/>
    <lineage>
        <taxon>Bacteria</taxon>
        <taxon>Pseudomonadati</taxon>
        <taxon>Bacteroidota</taxon>
        <taxon>Flavobacteriia</taxon>
        <taxon>Flavobacteriales</taxon>
        <taxon>Flavobacteriaceae</taxon>
        <taxon>Flavobacterium</taxon>
    </lineage>
</organism>
<evidence type="ECO:0000313" key="9">
    <source>
        <dbReference type="Proteomes" id="UP000093510"/>
    </source>
</evidence>
<dbReference type="PANTHER" id="PTHR10491">
    <property type="entry name" value="DTDP-4-DEHYDRORHAMNOSE REDUCTASE"/>
    <property type="match status" value="1"/>
</dbReference>
<dbReference type="Gene3D" id="3.40.50.720">
    <property type="entry name" value="NAD(P)-binding Rossmann-like Domain"/>
    <property type="match status" value="1"/>
</dbReference>
<dbReference type="SUPFAM" id="SSF51735">
    <property type="entry name" value="NAD(P)-binding Rossmann-fold domains"/>
    <property type="match status" value="1"/>
</dbReference>
<keyword evidence="6" id="KW-0521">NADP</keyword>
<dbReference type="RefSeq" id="WP_066333989.1">
    <property type="nucleotide sequence ID" value="NZ_CP017688.1"/>
</dbReference>
<keyword evidence="9" id="KW-1185">Reference proteome</keyword>
<evidence type="ECO:0000313" key="8">
    <source>
        <dbReference type="EMBL" id="OCB76559.1"/>
    </source>
</evidence>
<reference evidence="8 9" key="1">
    <citation type="submission" date="2016-03" db="EMBL/GenBank/DDBJ databases">
        <authorList>
            <person name="Ploux O."/>
        </authorList>
    </citation>
    <scope>NUCLEOTIDE SEQUENCE [LARGE SCALE GENOMIC DNA]</scope>
    <source>
        <strain evidence="8 9">LPB0076</strain>
    </source>
</reference>
<accession>A0A1B9E3P7</accession>
<gene>
    <name evidence="8" type="ORF">LPBF_06400</name>
</gene>
<evidence type="ECO:0000256" key="6">
    <source>
        <dbReference type="RuleBase" id="RU364082"/>
    </source>
</evidence>
<comment type="similarity">
    <text evidence="2 6">Belongs to the dTDP-4-dehydrorhamnose reductase family.</text>
</comment>
<dbReference type="NCBIfam" id="TIGR01214">
    <property type="entry name" value="rmlD"/>
    <property type="match status" value="1"/>
</dbReference>
<evidence type="ECO:0000256" key="1">
    <source>
        <dbReference type="ARBA" id="ARBA00004781"/>
    </source>
</evidence>